<keyword evidence="4" id="KW-1185">Reference proteome</keyword>
<protein>
    <submittedName>
        <fullName evidence="3">Putative NAD-dependent epimerase/dehydratase family protein</fullName>
    </submittedName>
</protein>
<dbReference type="PANTHER" id="PTHR40690:SF1">
    <property type="entry name" value="DUF1611 DOMAIN-CONTAINING PROTEIN"/>
    <property type="match status" value="1"/>
</dbReference>
<gene>
    <name evidence="3" type="ORF">FHR21_001218</name>
</gene>
<dbReference type="InterPro" id="IPR027417">
    <property type="entry name" value="P-loop_NTPase"/>
</dbReference>
<dbReference type="SUPFAM" id="SSF52540">
    <property type="entry name" value="P-loop containing nucleoside triphosphate hydrolases"/>
    <property type="match status" value="1"/>
</dbReference>
<sequence>MTVPKVALAPHGMTDTAAPRLPYPYLLFLGDTTEPSFAKTAFGLADWAADRCVGETAAPGCTVSTGLPRLTSAEAQAAGARALVIGVANQGGVIGESWIAVLVEAMEAGLDIVSGLHARLADVPALAEAARRTGRRLIDIRTPPAGIPVGTGRKRSGKRLLTVGTDCALGKKYTALALHRAFAERGLAVDFRATGQTGIMIAGGGIPMDAVVSDFEAGAAEMLSPDAAPDHWDVIEGQGSLFNPAYAAVSLGLLHGSQPDVFVVCHDPARKVILGMESFALPSVEEVIELTIRLGSRTNPAIRCGGVSLNTASLGSGEAEALLGAESRRLGLPVADPIRGGTAFAALVEACLA</sequence>
<dbReference type="Gene3D" id="3.40.50.720">
    <property type="entry name" value="NAD(P)-binding Rossmann-like Domain"/>
    <property type="match status" value="1"/>
</dbReference>
<dbReference type="Gene3D" id="3.40.50.300">
    <property type="entry name" value="P-loop containing nucleotide triphosphate hydrolases"/>
    <property type="match status" value="1"/>
</dbReference>
<name>A0A7W9ER71_9SPHN</name>
<dbReference type="Proteomes" id="UP000537161">
    <property type="component" value="Unassembled WGS sequence"/>
</dbReference>
<evidence type="ECO:0000259" key="2">
    <source>
        <dbReference type="Pfam" id="PF17396"/>
    </source>
</evidence>
<organism evidence="3 4">
    <name type="scientific">Sphingopyxis panaciterrulae</name>
    <dbReference type="NCBI Taxonomy" id="462372"/>
    <lineage>
        <taxon>Bacteria</taxon>
        <taxon>Pseudomonadati</taxon>
        <taxon>Pseudomonadota</taxon>
        <taxon>Alphaproteobacteria</taxon>
        <taxon>Sphingomonadales</taxon>
        <taxon>Sphingomonadaceae</taxon>
        <taxon>Sphingopyxis</taxon>
    </lineage>
</organism>
<dbReference type="Pfam" id="PF17396">
    <property type="entry name" value="DUF1611_N"/>
    <property type="match status" value="1"/>
</dbReference>
<dbReference type="PANTHER" id="PTHR40690">
    <property type="entry name" value="GLL3100 PROTEIN"/>
    <property type="match status" value="1"/>
</dbReference>
<accession>A0A7W9ER71</accession>
<evidence type="ECO:0000259" key="1">
    <source>
        <dbReference type="Pfam" id="PF07755"/>
    </source>
</evidence>
<dbReference type="Pfam" id="PF07755">
    <property type="entry name" value="DUF1611"/>
    <property type="match status" value="1"/>
</dbReference>
<dbReference type="InterPro" id="IPR035086">
    <property type="entry name" value="DgcN-like_C"/>
</dbReference>
<reference evidence="3 4" key="1">
    <citation type="submission" date="2020-08" db="EMBL/GenBank/DDBJ databases">
        <title>Genomic Encyclopedia of Type Strains, Phase IV (KMG-IV): sequencing the most valuable type-strain genomes for metagenomic binning, comparative biology and taxonomic classification.</title>
        <authorList>
            <person name="Goeker M."/>
        </authorList>
    </citation>
    <scope>NUCLEOTIDE SEQUENCE [LARGE SCALE GENOMIC DNA]</scope>
    <source>
        <strain evidence="3 4">DSM 27163</strain>
    </source>
</reference>
<evidence type="ECO:0000313" key="4">
    <source>
        <dbReference type="Proteomes" id="UP000537161"/>
    </source>
</evidence>
<comment type="caution">
    <text evidence="3">The sequence shown here is derived from an EMBL/GenBank/DDBJ whole genome shotgun (WGS) entry which is preliminary data.</text>
</comment>
<dbReference type="EMBL" id="JACIJH010000002">
    <property type="protein sequence ID" value="MBB5705885.1"/>
    <property type="molecule type" value="Genomic_DNA"/>
</dbReference>
<feature type="domain" description="D-glutamate N-acetyltransferase-like C-terminal" evidence="1">
    <location>
        <begin position="149"/>
        <end position="342"/>
    </location>
</feature>
<dbReference type="PIRSF" id="PIRSF026760">
    <property type="entry name" value="UCP026760"/>
    <property type="match status" value="1"/>
</dbReference>
<dbReference type="InterPro" id="IPR011669">
    <property type="entry name" value="DgcN-like"/>
</dbReference>
<dbReference type="AlphaFoldDB" id="A0A7W9ER71"/>
<dbReference type="InterPro" id="IPR035402">
    <property type="entry name" value="DgcN-like_N"/>
</dbReference>
<evidence type="ECO:0000313" key="3">
    <source>
        <dbReference type="EMBL" id="MBB5705885.1"/>
    </source>
</evidence>
<feature type="domain" description="D-glutamate N-acetyltransferase-like N-terminal" evidence="2">
    <location>
        <begin position="53"/>
        <end position="143"/>
    </location>
</feature>
<dbReference type="RefSeq" id="WP_246427076.1">
    <property type="nucleotide sequence ID" value="NZ_JACIJH010000002.1"/>
</dbReference>
<proteinExistence type="predicted"/>